<evidence type="ECO:0000313" key="2">
    <source>
        <dbReference type="Proteomes" id="UP000027222"/>
    </source>
</evidence>
<name>A0A067TLB6_GALM3</name>
<dbReference type="Proteomes" id="UP000027222">
    <property type="component" value="Unassembled WGS sequence"/>
</dbReference>
<dbReference type="EMBL" id="KL142372">
    <property type="protein sequence ID" value="KDR79768.1"/>
    <property type="molecule type" value="Genomic_DNA"/>
</dbReference>
<sequence length="379" mass="44243">MSVWARNLKRTTRQTWQQPRRRRHIEDNDFADYYKFQPDLFEKEEKVRVYNNIPIPTWAVKPYSNVPALRDLPEIVYNREPVIEEGRGTVLVPQWHRDYVNREEGCFVTREVNYGNRLGFWLNPVSDSKIRKKMQGTLEKMNIVGKFYDLPVDFELPYNRSFFSPSIQSAMDDFGFIAITASSSTLDFLIPMIKSENLRRQAEANERGKTRTTRQIDHSHPCISDPKFELVAMHPHHFLPPGTQLSIFDPKEMVYESYVAAKDGHIRTSVDSWSPRLPCFERNDKNRLSGGDLIMQANVFFVILGADIKFRRYFKWAEANPASVQRLPEDVVALMRRTMELAALLYQKKPVPEEGSEAFDEGESFPYCAVYENCEESEF</sequence>
<dbReference type="OrthoDB" id="3028806at2759"/>
<accession>A0A067TLB6</accession>
<keyword evidence="2" id="KW-1185">Reference proteome</keyword>
<dbReference type="AlphaFoldDB" id="A0A067TLB6"/>
<evidence type="ECO:0000313" key="1">
    <source>
        <dbReference type="EMBL" id="KDR79768.1"/>
    </source>
</evidence>
<dbReference type="HOGENOM" id="CLU_731673_0_0_1"/>
<reference evidence="2" key="1">
    <citation type="journal article" date="2014" name="Proc. Natl. Acad. Sci. U.S.A.">
        <title>Extensive sampling of basidiomycete genomes demonstrates inadequacy of the white-rot/brown-rot paradigm for wood decay fungi.</title>
        <authorList>
            <person name="Riley R."/>
            <person name="Salamov A.A."/>
            <person name="Brown D.W."/>
            <person name="Nagy L.G."/>
            <person name="Floudas D."/>
            <person name="Held B.W."/>
            <person name="Levasseur A."/>
            <person name="Lombard V."/>
            <person name="Morin E."/>
            <person name="Otillar R."/>
            <person name="Lindquist E.A."/>
            <person name="Sun H."/>
            <person name="LaButti K.M."/>
            <person name="Schmutz J."/>
            <person name="Jabbour D."/>
            <person name="Luo H."/>
            <person name="Baker S.E."/>
            <person name="Pisabarro A.G."/>
            <person name="Walton J.D."/>
            <person name="Blanchette R.A."/>
            <person name="Henrissat B."/>
            <person name="Martin F."/>
            <person name="Cullen D."/>
            <person name="Hibbett D.S."/>
            <person name="Grigoriev I.V."/>
        </authorList>
    </citation>
    <scope>NUCLEOTIDE SEQUENCE [LARGE SCALE GENOMIC DNA]</scope>
    <source>
        <strain evidence="2">CBS 339.88</strain>
    </source>
</reference>
<proteinExistence type="predicted"/>
<dbReference type="STRING" id="685588.A0A067TLB6"/>
<protein>
    <submittedName>
        <fullName evidence="1">Uncharacterized protein</fullName>
    </submittedName>
</protein>
<organism evidence="1 2">
    <name type="scientific">Galerina marginata (strain CBS 339.88)</name>
    <dbReference type="NCBI Taxonomy" id="685588"/>
    <lineage>
        <taxon>Eukaryota</taxon>
        <taxon>Fungi</taxon>
        <taxon>Dikarya</taxon>
        <taxon>Basidiomycota</taxon>
        <taxon>Agaricomycotina</taxon>
        <taxon>Agaricomycetes</taxon>
        <taxon>Agaricomycetidae</taxon>
        <taxon>Agaricales</taxon>
        <taxon>Agaricineae</taxon>
        <taxon>Strophariaceae</taxon>
        <taxon>Galerina</taxon>
    </lineage>
</organism>
<gene>
    <name evidence="1" type="ORF">GALMADRAFT_153544</name>
</gene>